<protein>
    <recommendedName>
        <fullName evidence="4">DUF4345 domain-containing protein</fullName>
    </recommendedName>
</protein>
<keyword evidence="1" id="KW-0812">Transmembrane</keyword>
<proteinExistence type="predicted"/>
<dbReference type="RefSeq" id="WP_048434639.1">
    <property type="nucleotide sequence ID" value="NZ_LWHQ01000021.1"/>
</dbReference>
<name>A0A179SAS5_9HYPH</name>
<accession>A0A179SAS5</accession>
<dbReference type="AlphaFoldDB" id="A0A179SAS5"/>
<evidence type="ECO:0000256" key="1">
    <source>
        <dbReference type="SAM" id="Phobius"/>
    </source>
</evidence>
<dbReference type="EMBL" id="LWHQ01000021">
    <property type="protein sequence ID" value="OAS24881.1"/>
    <property type="molecule type" value="Genomic_DNA"/>
</dbReference>
<sequence length="147" mass="15712">MNRLSPVPHVSREGEWLASCQLLAFSLAVLAPGSTFSRPIFVNLAAVAPEGTWGMALLGVATVRMIGLWVNGNWRRSPTLRFLTALVGAGVWFTLARLFLGDGFPGVNTGALVYAALGCFDAFAAARSLLDQGRNDRRHALARKGTA</sequence>
<evidence type="ECO:0008006" key="4">
    <source>
        <dbReference type="Google" id="ProtNLM"/>
    </source>
</evidence>
<feature type="transmembrane region" description="Helical" evidence="1">
    <location>
        <begin position="53"/>
        <end position="70"/>
    </location>
</feature>
<evidence type="ECO:0000313" key="3">
    <source>
        <dbReference type="Proteomes" id="UP000078316"/>
    </source>
</evidence>
<organism evidence="2 3">
    <name type="scientific">Methylobacterium platani</name>
    <dbReference type="NCBI Taxonomy" id="427683"/>
    <lineage>
        <taxon>Bacteria</taxon>
        <taxon>Pseudomonadati</taxon>
        <taxon>Pseudomonadota</taxon>
        <taxon>Alphaproteobacteria</taxon>
        <taxon>Hyphomicrobiales</taxon>
        <taxon>Methylobacteriaceae</taxon>
        <taxon>Methylobacterium</taxon>
    </lineage>
</organism>
<dbReference type="Proteomes" id="UP000078316">
    <property type="component" value="Unassembled WGS sequence"/>
</dbReference>
<dbReference type="STRING" id="427683.A5481_12375"/>
<feature type="transmembrane region" description="Helical" evidence="1">
    <location>
        <begin position="112"/>
        <end position="130"/>
    </location>
</feature>
<comment type="caution">
    <text evidence="2">The sequence shown here is derived from an EMBL/GenBank/DDBJ whole genome shotgun (WGS) entry which is preliminary data.</text>
</comment>
<feature type="transmembrane region" description="Helical" evidence="1">
    <location>
        <begin position="82"/>
        <end position="100"/>
    </location>
</feature>
<dbReference type="OrthoDB" id="7502269at2"/>
<gene>
    <name evidence="2" type="ORF">A5481_12375</name>
</gene>
<keyword evidence="1" id="KW-0472">Membrane</keyword>
<reference evidence="2 3" key="1">
    <citation type="submission" date="2016-04" db="EMBL/GenBank/DDBJ databases">
        <authorList>
            <person name="Evans L.H."/>
            <person name="Alamgir A."/>
            <person name="Owens N."/>
            <person name="Weber N.D."/>
            <person name="Virtaneva K."/>
            <person name="Barbian K."/>
            <person name="Babar A."/>
            <person name="Rosenke K."/>
        </authorList>
    </citation>
    <scope>NUCLEOTIDE SEQUENCE [LARGE SCALE GENOMIC DNA]</scope>
    <source>
        <strain evidence="2 3">PMB02</strain>
    </source>
</reference>
<keyword evidence="1" id="KW-1133">Transmembrane helix</keyword>
<evidence type="ECO:0000313" key="2">
    <source>
        <dbReference type="EMBL" id="OAS24881.1"/>
    </source>
</evidence>